<dbReference type="OMA" id="FERNAME"/>
<dbReference type="InterPro" id="IPR005821">
    <property type="entry name" value="Ion_trans_dom"/>
</dbReference>
<dbReference type="Pfam" id="PF00520">
    <property type="entry name" value="Ion_trans"/>
    <property type="match status" value="1"/>
</dbReference>
<evidence type="ECO:0000256" key="9">
    <source>
        <dbReference type="SAM" id="Phobius"/>
    </source>
</evidence>
<evidence type="ECO:0000259" key="12">
    <source>
        <dbReference type="Pfam" id="PF25508"/>
    </source>
</evidence>
<dbReference type="PANTHER" id="PTHR13800:SF12">
    <property type="entry name" value="TRANSIENT RECEPTOR POTENTIAL CATION CHANNEL SUBFAMILY M MEMBER-LIKE 2"/>
    <property type="match status" value="1"/>
</dbReference>
<feature type="transmembrane region" description="Helical" evidence="9">
    <location>
        <begin position="990"/>
        <end position="1009"/>
    </location>
</feature>
<dbReference type="Gene3D" id="3.40.50.450">
    <property type="match status" value="1"/>
</dbReference>
<evidence type="ECO:0000256" key="4">
    <source>
        <dbReference type="ARBA" id="ARBA00022989"/>
    </source>
</evidence>
<evidence type="ECO:0000256" key="2">
    <source>
        <dbReference type="ARBA" id="ARBA00022448"/>
    </source>
</evidence>
<dbReference type="Pfam" id="PF25508">
    <property type="entry name" value="TRPM2"/>
    <property type="match status" value="1"/>
</dbReference>
<keyword evidence="7" id="KW-0407">Ion channel</keyword>
<feature type="domain" description="Ion transport" evidence="10">
    <location>
        <begin position="922"/>
        <end position="1173"/>
    </location>
</feature>
<dbReference type="RefSeq" id="XP_055875763.1">
    <property type="nucleotide sequence ID" value="XM_056019788.1"/>
</dbReference>
<evidence type="ECO:0000313" key="14">
    <source>
        <dbReference type="RefSeq" id="XP_055875763.1"/>
    </source>
</evidence>
<evidence type="ECO:0000313" key="16">
    <source>
        <dbReference type="RefSeq" id="XP_055875765.1"/>
    </source>
</evidence>
<keyword evidence="6 9" id="KW-0472">Membrane</keyword>
<dbReference type="GO" id="GO:0005886">
    <property type="term" value="C:plasma membrane"/>
    <property type="evidence" value="ECO:0007669"/>
    <property type="project" value="TreeGrafter"/>
</dbReference>
<reference evidence="14 15" key="1">
    <citation type="submission" date="2025-04" db="UniProtKB">
        <authorList>
            <consortium name="RefSeq"/>
        </authorList>
    </citation>
    <scope>IDENTIFICATION</scope>
</reference>
<dbReference type="GO" id="GO:0099604">
    <property type="term" value="F:ligand-gated calcium channel activity"/>
    <property type="evidence" value="ECO:0007669"/>
    <property type="project" value="TreeGrafter"/>
</dbReference>
<keyword evidence="4 9" id="KW-1133">Transmembrane helix</keyword>
<feature type="transmembrane region" description="Helical" evidence="9">
    <location>
        <begin position="1088"/>
        <end position="1106"/>
    </location>
</feature>
<feature type="transmembrane region" description="Helical" evidence="9">
    <location>
        <begin position="951"/>
        <end position="969"/>
    </location>
</feature>
<evidence type="ECO:0000256" key="1">
    <source>
        <dbReference type="ARBA" id="ARBA00004141"/>
    </source>
</evidence>
<protein>
    <submittedName>
        <fullName evidence="14 15">Transient receptor potential cation channel subfamily M member-like 2</fullName>
    </submittedName>
</protein>
<proteinExistence type="predicted"/>
<evidence type="ECO:0000256" key="6">
    <source>
        <dbReference type="ARBA" id="ARBA00023136"/>
    </source>
</evidence>
<feature type="transmembrane region" description="Helical" evidence="9">
    <location>
        <begin position="1139"/>
        <end position="1165"/>
    </location>
</feature>
<feature type="domain" description="TRPM SLOG" evidence="11">
    <location>
        <begin position="187"/>
        <end position="456"/>
    </location>
</feature>
<keyword evidence="2" id="KW-0813">Transport</keyword>
<name>A0A9W2ZLE9_BIOGL</name>
<feature type="compositionally biased region" description="Basic and acidic residues" evidence="8">
    <location>
        <begin position="82"/>
        <end position="93"/>
    </location>
</feature>
<evidence type="ECO:0000259" key="10">
    <source>
        <dbReference type="Pfam" id="PF00520"/>
    </source>
</evidence>
<dbReference type="OrthoDB" id="310870at2759"/>
<evidence type="ECO:0000256" key="7">
    <source>
        <dbReference type="ARBA" id="ARBA00023303"/>
    </source>
</evidence>
<feature type="transmembrane region" description="Helical" evidence="9">
    <location>
        <begin position="1015"/>
        <end position="1032"/>
    </location>
</feature>
<feature type="domain" description="TRPM-like" evidence="12">
    <location>
        <begin position="515"/>
        <end position="813"/>
    </location>
</feature>
<evidence type="ECO:0000256" key="8">
    <source>
        <dbReference type="SAM" id="MobiDB-lite"/>
    </source>
</evidence>
<feature type="transmembrane region" description="Helical" evidence="9">
    <location>
        <begin position="1053"/>
        <end position="1076"/>
    </location>
</feature>
<evidence type="ECO:0000259" key="11">
    <source>
        <dbReference type="Pfam" id="PF18139"/>
    </source>
</evidence>
<keyword evidence="5" id="KW-0406">Ion transport</keyword>
<dbReference type="PANTHER" id="PTHR13800">
    <property type="entry name" value="TRANSIENT RECEPTOR POTENTIAL CATION CHANNEL, SUBFAMILY M, MEMBER 6"/>
    <property type="match status" value="1"/>
</dbReference>
<comment type="subcellular location">
    <subcellularLocation>
        <location evidence="1">Membrane</location>
        <topology evidence="1">Multi-pass membrane protein</topology>
    </subcellularLocation>
</comment>
<keyword evidence="13" id="KW-1185">Reference proteome</keyword>
<organism evidence="13 15">
    <name type="scientific">Biomphalaria glabrata</name>
    <name type="common">Bloodfluke planorb</name>
    <name type="synonym">Freshwater snail</name>
    <dbReference type="NCBI Taxonomy" id="6526"/>
    <lineage>
        <taxon>Eukaryota</taxon>
        <taxon>Metazoa</taxon>
        <taxon>Spiralia</taxon>
        <taxon>Lophotrochozoa</taxon>
        <taxon>Mollusca</taxon>
        <taxon>Gastropoda</taxon>
        <taxon>Heterobranchia</taxon>
        <taxon>Euthyneura</taxon>
        <taxon>Panpulmonata</taxon>
        <taxon>Hygrophila</taxon>
        <taxon>Lymnaeoidea</taxon>
        <taxon>Planorbidae</taxon>
        <taxon>Biomphalaria</taxon>
    </lineage>
</organism>
<dbReference type="InterPro" id="IPR050927">
    <property type="entry name" value="TRPM"/>
</dbReference>
<evidence type="ECO:0000256" key="3">
    <source>
        <dbReference type="ARBA" id="ARBA00022692"/>
    </source>
</evidence>
<dbReference type="Proteomes" id="UP001165740">
    <property type="component" value="Chromosome 2"/>
</dbReference>
<keyword evidence="3 9" id="KW-0812">Transmembrane</keyword>
<dbReference type="InterPro" id="IPR041491">
    <property type="entry name" value="TRPM_SLOG"/>
</dbReference>
<dbReference type="Pfam" id="PF18139">
    <property type="entry name" value="LSDAT_euk"/>
    <property type="match status" value="1"/>
</dbReference>
<evidence type="ECO:0000313" key="13">
    <source>
        <dbReference type="Proteomes" id="UP001165740"/>
    </source>
</evidence>
<feature type="region of interest" description="Disordered" evidence="8">
    <location>
        <begin position="82"/>
        <end position="102"/>
    </location>
</feature>
<feature type="transmembrane region" description="Helical" evidence="9">
    <location>
        <begin position="919"/>
        <end position="939"/>
    </location>
</feature>
<sequence length="1285" mass="147051">MNTTSASLTFTETQDKYKKHLKEKALTSKTSEWNINYIKDKSEQKYIEKVTENLEHVNTINTNTPSTPSLSTLVLENNFEAKRMSSSENREEPDGTSSSQGSFYLNSIETAEFIKQNIHQRECILFVPKEANKCKCGRAEAEHVKDVKKAEPSFEWKAKDHTKTMPCFCFGQIQFRGFGGSMTTPLYACIDTDSKCQDVWELMIEKWKMPIPRLLISVTGGAQRFELKPRLSAILKQGLIEAALNTGAWIITGGTKSGVMEFVGEAVKDHMTIKGSSSDDILVALGVVTWGIVGNKDALKGGDDGFGLWPAEYESGKLSPKATALDPNHTHFLLVDDGSEGMFGREIPFRSRFEKFISDLNPPGVSKDQEIHIPNVLIVVEGGVGTIDTVRESLANETPVVLIKGSGRAADYLATSFDDATKDPELKFVKEADIKKIFDLKDDEKVKKCVQSLKDCFKSDRMGYLNIFDLEKSTSFKDIDREILYALLKANKSDCKSQLALALAWRRCDVAQQQIFTSENRSQWTPDVLNNAMFTALVQDQTDFVQLLLDNGVDIKKFLTLETLWNLYYNCINLHTTEAAIMKDMIKKVKGNNVKKCHWLSCLCCCPSELSNVNSDLLVKVNSTVANLLEDQSFNFYESEHFTMHGDVPTKPEMKWLAKESSRKQSLKFEQNKDEYSSLEFAAAYQNVPLLKDQVTSDFEYPARDLFIFAVLFNRQNMAKLFLKIGSDQIGMSLLGSSILKALSKKAAGDEETALSEDLLAHSCNLELFAKAALNECYLRSKQDAHTLLYREMKQLGNMSILLLVDRQDLMDFAEHPACQTKLTSLWKGHLSPKTSVKKIVLTCFFPILILTLKFLQPKYENSTNMNKVSPVRCLPRKKEKSFSKYTEVKVGFSKDTINVFSAIYKFYSAPVIKFTNNIVAYLVLLGLFSYFLLTNMSPVSQSDSPSIIEYIVWAWFITLFLEEIRQVIEIQQKSFCYKLSIWWNNSWNHFDLLMYILMIVSVILRYILEGEDFVYARIVYSITLVMLYLRFMQFYFAEQNMGPKVIMIRRMLTDLTFFFFILIVFILAFGVAYHVNMFPNQTKDWSILYTVFLYPYFQIYGELFLDDLKGKDDGDGCTKNQSIWETDPTQRCPEKNAIVYIFLSIYLVLINILLINLLIAMFSYTFQKVQDNSTKVWRFHRISLVNEYFDRPSLVPPLIVINHLWRILCFIFPCFGKHEHFGVKLSEDAIKRLRLFEKAAVETCLLQAATKEKDLLENQVASTVSRLDYVMDELHRIKEIIQNK</sequence>
<gene>
    <name evidence="14 15 16" type="primary">LOC106050889</name>
</gene>
<dbReference type="RefSeq" id="XP_055875764.1">
    <property type="nucleotide sequence ID" value="XM_056019789.1"/>
</dbReference>
<dbReference type="GeneID" id="106050889"/>
<evidence type="ECO:0000256" key="5">
    <source>
        <dbReference type="ARBA" id="ARBA00023065"/>
    </source>
</evidence>
<evidence type="ECO:0000313" key="15">
    <source>
        <dbReference type="RefSeq" id="XP_055875764.1"/>
    </source>
</evidence>
<accession>A0A9W2ZLE9</accession>
<dbReference type="InterPro" id="IPR057366">
    <property type="entry name" value="TRPM-like"/>
</dbReference>
<dbReference type="RefSeq" id="XP_055875765.1">
    <property type="nucleotide sequence ID" value="XM_056019790.1"/>
</dbReference>